<evidence type="ECO:0000256" key="2">
    <source>
        <dbReference type="ARBA" id="ARBA00029447"/>
    </source>
</evidence>
<dbReference type="Proteomes" id="UP000469346">
    <property type="component" value="Unassembled WGS sequence"/>
</dbReference>
<evidence type="ECO:0000256" key="1">
    <source>
        <dbReference type="ARBA" id="ARBA00023224"/>
    </source>
</evidence>
<reference evidence="7 8" key="1">
    <citation type="submission" date="2020-02" db="EMBL/GenBank/DDBJ databases">
        <title>Comparative genomics of sulfur disproportionating microorganisms.</title>
        <authorList>
            <person name="Ward L.M."/>
            <person name="Bertran E."/>
            <person name="Johnston D.T."/>
        </authorList>
    </citation>
    <scope>NUCLEOTIDE SEQUENCE [LARGE SCALE GENOMIC DNA]</scope>
    <source>
        <strain evidence="7 8">DSM 100025</strain>
    </source>
</reference>
<dbReference type="CDD" id="cd06225">
    <property type="entry name" value="HAMP"/>
    <property type="match status" value="1"/>
</dbReference>
<keyword evidence="4" id="KW-1133">Transmembrane helix</keyword>
<dbReference type="InterPro" id="IPR003660">
    <property type="entry name" value="HAMP_dom"/>
</dbReference>
<dbReference type="InterPro" id="IPR004090">
    <property type="entry name" value="Chemotax_Me-accpt_rcpt"/>
</dbReference>
<dbReference type="PANTHER" id="PTHR32089:SF120">
    <property type="entry name" value="METHYL-ACCEPTING CHEMOTAXIS PROTEIN TLPQ"/>
    <property type="match status" value="1"/>
</dbReference>
<keyword evidence="4" id="KW-0472">Membrane</keyword>
<comment type="similarity">
    <text evidence="2">Belongs to the methyl-accepting chemotaxis (MCP) protein family.</text>
</comment>
<dbReference type="PANTHER" id="PTHR32089">
    <property type="entry name" value="METHYL-ACCEPTING CHEMOTAXIS PROTEIN MCPB"/>
    <property type="match status" value="1"/>
</dbReference>
<dbReference type="GO" id="GO:0007165">
    <property type="term" value="P:signal transduction"/>
    <property type="evidence" value="ECO:0007669"/>
    <property type="project" value="UniProtKB-KW"/>
</dbReference>
<evidence type="ECO:0000313" key="7">
    <source>
        <dbReference type="EMBL" id="NDY42404.1"/>
    </source>
</evidence>
<evidence type="ECO:0000259" key="6">
    <source>
        <dbReference type="PROSITE" id="PS50885"/>
    </source>
</evidence>
<sequence length="530" mass="56781">MKLFDRMRDLPVHVRLTGFSAFMILLLVVGGIAGVLGVRTVDRVLTGIHEAEIRDLEALRRSELFFLVRAPRLPREVREGRLAPPAAAGEIDRGLSGVKALAAAGEAGGLDRAAEVLRDLGAALRAGDQRRIQRLEAAYLELLPEVQAGFEARFSRREAAAKDRHRESEALYRRIRAGFALLALLGVAAGVVAAGILIADIKRPLALLVNAMRGLREGDFSTTLPYERNDEFRELVDGYNATLEYLAELLTEIQKSGISVNSSVTELSATSREQESSASELAATCSEIAASSTEIAATSARLLETMKGVAELASETAEAAGEGHEGLSRIDETISRMESATGSIVSKLGVLSEKAGNIAGVVKTINKVADQTNLLSLNAAIEAEKAGEYGAGFAVVATEIRRLADQTAVATYDIEQMVQEVQSAVSSGVMGMDKFAEDVRGSVKEIRRIGATLSEVIQRVQALTPHIEEVNEGMVSQSQGAQQISDAIMQLNESVQQMAASLVQTGETVNQLRDVAVGLRESVSRFRVEG</sequence>
<dbReference type="Gene3D" id="1.10.287.950">
    <property type="entry name" value="Methyl-accepting chemotaxis protein"/>
    <property type="match status" value="1"/>
</dbReference>
<dbReference type="GO" id="GO:0006935">
    <property type="term" value="P:chemotaxis"/>
    <property type="evidence" value="ECO:0007669"/>
    <property type="project" value="InterPro"/>
</dbReference>
<organism evidence="7 8">
    <name type="scientific">Dissulfurirhabdus thermomarina</name>
    <dbReference type="NCBI Taxonomy" id="1765737"/>
    <lineage>
        <taxon>Bacteria</taxon>
        <taxon>Deltaproteobacteria</taxon>
        <taxon>Dissulfurirhabdaceae</taxon>
        <taxon>Dissulfurirhabdus</taxon>
    </lineage>
</organism>
<keyword evidence="1 3" id="KW-0807">Transducer</keyword>
<evidence type="ECO:0000256" key="4">
    <source>
        <dbReference type="SAM" id="Phobius"/>
    </source>
</evidence>
<accession>A0A6N9TRM0</accession>
<dbReference type="SMART" id="SM00304">
    <property type="entry name" value="HAMP"/>
    <property type="match status" value="2"/>
</dbReference>
<dbReference type="Pfam" id="PF00672">
    <property type="entry name" value="HAMP"/>
    <property type="match status" value="1"/>
</dbReference>
<keyword evidence="8" id="KW-1185">Reference proteome</keyword>
<dbReference type="AlphaFoldDB" id="A0A6N9TRM0"/>
<keyword evidence="4" id="KW-0812">Transmembrane</keyword>
<dbReference type="RefSeq" id="WP_163298543.1">
    <property type="nucleotide sequence ID" value="NZ_JAAGRR010000053.1"/>
</dbReference>
<gene>
    <name evidence="7" type="ORF">G3N55_06050</name>
</gene>
<dbReference type="GO" id="GO:0004888">
    <property type="term" value="F:transmembrane signaling receptor activity"/>
    <property type="evidence" value="ECO:0007669"/>
    <property type="project" value="InterPro"/>
</dbReference>
<dbReference type="EMBL" id="JAAGRR010000053">
    <property type="protein sequence ID" value="NDY42404.1"/>
    <property type="molecule type" value="Genomic_DNA"/>
</dbReference>
<feature type="domain" description="HAMP" evidence="6">
    <location>
        <begin position="199"/>
        <end position="251"/>
    </location>
</feature>
<dbReference type="PROSITE" id="PS50885">
    <property type="entry name" value="HAMP"/>
    <property type="match status" value="1"/>
</dbReference>
<dbReference type="SUPFAM" id="SSF58104">
    <property type="entry name" value="Methyl-accepting chemotaxis protein (MCP) signaling domain"/>
    <property type="match status" value="1"/>
</dbReference>
<name>A0A6N9TRM0_DISTH</name>
<feature type="transmembrane region" description="Helical" evidence="4">
    <location>
        <begin position="179"/>
        <end position="199"/>
    </location>
</feature>
<proteinExistence type="inferred from homology"/>
<dbReference type="PROSITE" id="PS50111">
    <property type="entry name" value="CHEMOTAXIS_TRANSDUC_2"/>
    <property type="match status" value="1"/>
</dbReference>
<dbReference type="GO" id="GO:0016020">
    <property type="term" value="C:membrane"/>
    <property type="evidence" value="ECO:0007669"/>
    <property type="project" value="InterPro"/>
</dbReference>
<evidence type="ECO:0000313" key="8">
    <source>
        <dbReference type="Proteomes" id="UP000469346"/>
    </source>
</evidence>
<feature type="transmembrane region" description="Helical" evidence="4">
    <location>
        <begin position="20"/>
        <end position="38"/>
    </location>
</feature>
<protein>
    <submittedName>
        <fullName evidence="7">Methyl-accepting chemotaxis protein</fullName>
    </submittedName>
</protein>
<dbReference type="SMART" id="SM00283">
    <property type="entry name" value="MA"/>
    <property type="match status" value="1"/>
</dbReference>
<comment type="caution">
    <text evidence="7">The sequence shown here is derived from an EMBL/GenBank/DDBJ whole genome shotgun (WGS) entry which is preliminary data.</text>
</comment>
<feature type="domain" description="Methyl-accepting transducer" evidence="5">
    <location>
        <begin position="256"/>
        <end position="492"/>
    </location>
</feature>
<dbReference type="InterPro" id="IPR004089">
    <property type="entry name" value="MCPsignal_dom"/>
</dbReference>
<dbReference type="Pfam" id="PF00015">
    <property type="entry name" value="MCPsignal"/>
    <property type="match status" value="1"/>
</dbReference>
<evidence type="ECO:0000259" key="5">
    <source>
        <dbReference type="PROSITE" id="PS50111"/>
    </source>
</evidence>
<dbReference type="PRINTS" id="PR00260">
    <property type="entry name" value="CHEMTRNSDUCR"/>
</dbReference>
<evidence type="ECO:0000256" key="3">
    <source>
        <dbReference type="PROSITE-ProRule" id="PRU00284"/>
    </source>
</evidence>